<dbReference type="EMBL" id="SADE01000001">
    <property type="protein sequence ID" value="RVU38816.1"/>
    <property type="molecule type" value="Genomic_DNA"/>
</dbReference>
<protein>
    <submittedName>
        <fullName evidence="2">Amidohydrolase family protein</fullName>
    </submittedName>
</protein>
<dbReference type="Gene3D" id="2.30.40.10">
    <property type="entry name" value="Urease, subunit C, domain 1"/>
    <property type="match status" value="1"/>
</dbReference>
<dbReference type="InterPro" id="IPR051781">
    <property type="entry name" value="Metallo-dep_Hydrolase"/>
</dbReference>
<dbReference type="OrthoDB" id="9782972at2"/>
<dbReference type="InterPro" id="IPR032466">
    <property type="entry name" value="Metal_Hydrolase"/>
</dbReference>
<dbReference type="InterPro" id="IPR057744">
    <property type="entry name" value="OTAase-like"/>
</dbReference>
<dbReference type="Proteomes" id="UP000287447">
    <property type="component" value="Unassembled WGS sequence"/>
</dbReference>
<comment type="caution">
    <text evidence="2">The sequence shown here is derived from an EMBL/GenBank/DDBJ whole genome shotgun (WGS) entry which is preliminary data.</text>
</comment>
<dbReference type="AlphaFoldDB" id="A0A3S2VRL1"/>
<dbReference type="Pfam" id="PF01979">
    <property type="entry name" value="Amidohydro_1"/>
    <property type="match status" value="1"/>
</dbReference>
<dbReference type="InterPro" id="IPR006680">
    <property type="entry name" value="Amidohydro-rel"/>
</dbReference>
<reference evidence="3" key="1">
    <citation type="submission" date="2019-01" db="EMBL/GenBank/DDBJ databases">
        <title>Gri0909 isolated from a small marine red alga.</title>
        <authorList>
            <person name="Kim J."/>
            <person name="Jeong S.E."/>
            <person name="Jeon C.O."/>
        </authorList>
    </citation>
    <scope>NUCLEOTIDE SEQUENCE [LARGE SCALE GENOMIC DNA]</scope>
    <source>
        <strain evidence="3">Gri0909</strain>
    </source>
</reference>
<feature type="domain" description="Amidohydrolase-related" evidence="1">
    <location>
        <begin position="55"/>
        <end position="394"/>
    </location>
</feature>
<dbReference type="Gene3D" id="3.20.20.140">
    <property type="entry name" value="Metal-dependent hydrolases"/>
    <property type="match status" value="1"/>
</dbReference>
<evidence type="ECO:0000313" key="3">
    <source>
        <dbReference type="Proteomes" id="UP000287447"/>
    </source>
</evidence>
<keyword evidence="2" id="KW-0378">Hydrolase</keyword>
<dbReference type="SUPFAM" id="SSF51556">
    <property type="entry name" value="Metallo-dependent hydrolases"/>
    <property type="match status" value="1"/>
</dbReference>
<evidence type="ECO:0000313" key="2">
    <source>
        <dbReference type="EMBL" id="RVU38816.1"/>
    </source>
</evidence>
<dbReference type="GO" id="GO:0016810">
    <property type="term" value="F:hydrolase activity, acting on carbon-nitrogen (but not peptide) bonds"/>
    <property type="evidence" value="ECO:0007669"/>
    <property type="project" value="InterPro"/>
</dbReference>
<organism evidence="2 3">
    <name type="scientific">Hwanghaeella grinnelliae</name>
    <dbReference type="NCBI Taxonomy" id="2500179"/>
    <lineage>
        <taxon>Bacteria</taxon>
        <taxon>Pseudomonadati</taxon>
        <taxon>Pseudomonadota</taxon>
        <taxon>Alphaproteobacteria</taxon>
        <taxon>Rhodospirillales</taxon>
        <taxon>Rhodospirillaceae</taxon>
        <taxon>Hwanghaeella</taxon>
    </lineage>
</organism>
<sequence length="409" mass="42644">MGMATLFTGGKVFDGKGTLLDGHAVLVEGGKIAKLAPVGEFDGFAGDVVDTSGGTLLPGMADCHVHLCYDAAADPNASMMKKSTGQIALTVLSNAQTSLKSGITMIRDCGGKDYIEFSVRDAIRKGEFVGPSISAAGRMICMTGGHGNRTGRVADGCDDVKKAVREQVHAGCDLVKIMATGGVMTPGVNPEDAHYSPEEMTAGVHEAKRFHKPTASHAQGTEGILNAVRAGISSIEHGIFMSEKCYEEMLESGTYLVPTLAALRNILENAGNGIPDYVIEKSLRIADIHKASFKRFYELGGKIALGTDAGTPFNKHGENLQELRYMVEGGMTPTDALITATSNAADLIGLPEQGAIAEGMLADLVIVDGNPVADIEMAADKTNHRAVYKNGTLVGGGFTAAGGLALAAE</sequence>
<proteinExistence type="predicted"/>
<dbReference type="PANTHER" id="PTHR43135:SF3">
    <property type="entry name" value="ALPHA-D-RIBOSE 1-METHYLPHOSPHONATE 5-TRIPHOSPHATE DIPHOSPHATASE"/>
    <property type="match status" value="1"/>
</dbReference>
<gene>
    <name evidence="2" type="ORF">EOI86_05990</name>
</gene>
<accession>A0A3S2VRL1</accession>
<keyword evidence="3" id="KW-1185">Reference proteome</keyword>
<dbReference type="CDD" id="cd01299">
    <property type="entry name" value="Met_dep_hydrolase_A"/>
    <property type="match status" value="1"/>
</dbReference>
<dbReference type="InterPro" id="IPR011059">
    <property type="entry name" value="Metal-dep_hydrolase_composite"/>
</dbReference>
<name>A0A3S2VRL1_9PROT</name>
<dbReference type="SUPFAM" id="SSF51338">
    <property type="entry name" value="Composite domain of metallo-dependent hydrolases"/>
    <property type="match status" value="1"/>
</dbReference>
<dbReference type="PANTHER" id="PTHR43135">
    <property type="entry name" value="ALPHA-D-RIBOSE 1-METHYLPHOSPHONATE 5-TRIPHOSPHATE DIPHOSPHATASE"/>
    <property type="match status" value="1"/>
</dbReference>
<evidence type="ECO:0000259" key="1">
    <source>
        <dbReference type="Pfam" id="PF01979"/>
    </source>
</evidence>